<dbReference type="InterPro" id="IPR025309">
    <property type="entry name" value="KTSC_dom"/>
</dbReference>
<dbReference type="AlphaFoldDB" id="A0A7Y9DQS8"/>
<reference evidence="2 3" key="1">
    <citation type="submission" date="2020-07" db="EMBL/GenBank/DDBJ databases">
        <title>Sequencing the genomes of 1000 actinobacteria strains.</title>
        <authorList>
            <person name="Klenk H.-P."/>
        </authorList>
    </citation>
    <scope>NUCLEOTIDE SEQUENCE [LARGE SCALE GENOMIC DNA]</scope>
    <source>
        <strain evidence="2 3">DSM 7487</strain>
    </source>
</reference>
<evidence type="ECO:0000313" key="2">
    <source>
        <dbReference type="EMBL" id="NYD25038.1"/>
    </source>
</evidence>
<evidence type="ECO:0000313" key="3">
    <source>
        <dbReference type="Proteomes" id="UP000521922"/>
    </source>
</evidence>
<protein>
    <recommendedName>
        <fullName evidence="1">KTSC domain-containing protein</fullName>
    </recommendedName>
</protein>
<organism evidence="2 3">
    <name type="scientific">Kineococcus aurantiacus</name>
    <dbReference type="NCBI Taxonomy" id="37633"/>
    <lineage>
        <taxon>Bacteria</taxon>
        <taxon>Bacillati</taxon>
        <taxon>Actinomycetota</taxon>
        <taxon>Actinomycetes</taxon>
        <taxon>Kineosporiales</taxon>
        <taxon>Kineosporiaceae</taxon>
        <taxon>Kineococcus</taxon>
    </lineage>
</organism>
<dbReference type="EMBL" id="JACCBB010000001">
    <property type="protein sequence ID" value="NYD25038.1"/>
    <property type="molecule type" value="Genomic_DNA"/>
</dbReference>
<dbReference type="Pfam" id="PF13619">
    <property type="entry name" value="KTSC"/>
    <property type="match status" value="1"/>
</dbReference>
<dbReference type="RefSeq" id="WP_179755863.1">
    <property type="nucleotide sequence ID" value="NZ_BAAAGN010000008.1"/>
</dbReference>
<comment type="caution">
    <text evidence="2">The sequence shown here is derived from an EMBL/GenBank/DDBJ whole genome shotgun (WGS) entry which is preliminary data.</text>
</comment>
<gene>
    <name evidence="2" type="ORF">BJ968_004578</name>
</gene>
<dbReference type="Proteomes" id="UP000521922">
    <property type="component" value="Unassembled WGS sequence"/>
</dbReference>
<name>A0A7Y9DQS8_9ACTN</name>
<proteinExistence type="predicted"/>
<evidence type="ECO:0000259" key="1">
    <source>
        <dbReference type="Pfam" id="PF13619"/>
    </source>
</evidence>
<feature type="domain" description="KTSC" evidence="1">
    <location>
        <begin position="8"/>
        <end position="47"/>
    </location>
</feature>
<accession>A0A7Y9DQS8</accession>
<sequence>MQIHPVTSGNVASVGYDPDTRTLRVRFRSGGTYDYADVDVALFHQMLQPHPWHRLHQQVKKHHCTLL</sequence>
<keyword evidence="3" id="KW-1185">Reference proteome</keyword>